<proteinExistence type="predicted"/>
<protein>
    <submittedName>
        <fullName evidence="2">Uncharacterized protein</fullName>
    </submittedName>
</protein>
<evidence type="ECO:0000313" key="2">
    <source>
        <dbReference type="EMBL" id="CAG6394841.1"/>
    </source>
</evidence>
<reference evidence="2" key="1">
    <citation type="submission" date="2021-05" db="EMBL/GenBank/DDBJ databases">
        <authorList>
            <person name="Arsene-Ploetze F."/>
        </authorList>
    </citation>
    <scope>NUCLEOTIDE SEQUENCE</scope>
    <source>
        <strain evidence="2">DSM 42138</strain>
    </source>
</reference>
<dbReference type="AlphaFoldDB" id="A0A9W4E7I9"/>
<comment type="caution">
    <text evidence="2">The sequence shown here is derived from an EMBL/GenBank/DDBJ whole genome shotgun (WGS) entry which is preliminary data.</text>
</comment>
<keyword evidence="3" id="KW-1185">Reference proteome</keyword>
<name>A0A9W4E7I9_9ACTN</name>
<dbReference type="Proteomes" id="UP001152519">
    <property type="component" value="Unassembled WGS sequence"/>
</dbReference>
<accession>A0A9W4E7I9</accession>
<evidence type="ECO:0000256" key="1">
    <source>
        <dbReference type="SAM" id="MobiDB-lite"/>
    </source>
</evidence>
<dbReference type="EMBL" id="CAJSLV010000059">
    <property type="protein sequence ID" value="CAG6394841.1"/>
    <property type="molecule type" value="Genomic_DNA"/>
</dbReference>
<dbReference type="RefSeq" id="WP_251491626.1">
    <property type="nucleotide sequence ID" value="NZ_CAJSLV010000059.1"/>
</dbReference>
<evidence type="ECO:0000313" key="3">
    <source>
        <dbReference type="Proteomes" id="UP001152519"/>
    </source>
</evidence>
<sequence length="109" mass="12286">MESFPSNPDSLPDPVTLLDEQGTTWVLHRRRVDLRIVRRLIKDEAAPVVWGDMGGIRPRPTTEAERPALWDRIKNDYRGPGGSGSTGNCLAHEFRADPGRRMLYVAEDC</sequence>
<organism evidence="2 3">
    <name type="scientific">Actinacidiphila cocklensis</name>
    <dbReference type="NCBI Taxonomy" id="887465"/>
    <lineage>
        <taxon>Bacteria</taxon>
        <taxon>Bacillati</taxon>
        <taxon>Actinomycetota</taxon>
        <taxon>Actinomycetes</taxon>
        <taxon>Kitasatosporales</taxon>
        <taxon>Streptomycetaceae</taxon>
        <taxon>Actinacidiphila</taxon>
    </lineage>
</organism>
<feature type="compositionally biased region" description="Basic and acidic residues" evidence="1">
    <location>
        <begin position="60"/>
        <end position="77"/>
    </location>
</feature>
<feature type="region of interest" description="Disordered" evidence="1">
    <location>
        <begin position="52"/>
        <end position="89"/>
    </location>
</feature>
<gene>
    <name evidence="2" type="ORF">SCOCK_30074</name>
</gene>